<organism evidence="1 2">
    <name type="scientific">Panagrolaimus sp. PS1159</name>
    <dbReference type="NCBI Taxonomy" id="55785"/>
    <lineage>
        <taxon>Eukaryota</taxon>
        <taxon>Metazoa</taxon>
        <taxon>Ecdysozoa</taxon>
        <taxon>Nematoda</taxon>
        <taxon>Chromadorea</taxon>
        <taxon>Rhabditida</taxon>
        <taxon>Tylenchina</taxon>
        <taxon>Panagrolaimomorpha</taxon>
        <taxon>Panagrolaimoidea</taxon>
        <taxon>Panagrolaimidae</taxon>
        <taxon>Panagrolaimus</taxon>
    </lineage>
</organism>
<evidence type="ECO:0000313" key="1">
    <source>
        <dbReference type="Proteomes" id="UP000887580"/>
    </source>
</evidence>
<protein>
    <submittedName>
        <fullName evidence="2">Uncharacterized protein</fullName>
    </submittedName>
</protein>
<accession>A0AC35G1P7</accession>
<dbReference type="WBParaSite" id="PS1159_v2.g22971.t1">
    <property type="protein sequence ID" value="PS1159_v2.g22971.t1"/>
    <property type="gene ID" value="PS1159_v2.g22971"/>
</dbReference>
<evidence type="ECO:0000313" key="2">
    <source>
        <dbReference type="WBParaSite" id="PS1159_v2.g22971.t1"/>
    </source>
</evidence>
<reference evidence="2" key="1">
    <citation type="submission" date="2022-11" db="UniProtKB">
        <authorList>
            <consortium name="WormBaseParasite"/>
        </authorList>
    </citation>
    <scope>IDENTIFICATION</scope>
</reference>
<sequence>MTTKNESLLLKEMQQRFVNDNSHNAKNDGQYSNINLNQNSKCFDFSPVQTYSKSYNDKYSDSAVSDKYEDKKKLQSLHNLSTVFKSNDKSEKEWEKSWKKDDRSSTTSKSTLSLHIAAYEKSSDIEASSLFDDKNNEDLKTEISGSNKNERQIVTTTSTFNVQNPFEFPRQQNDKASEPELSQFRTSQRLLNPNEVSNNDPQNQQQQSAAHLLHQRAIAVQNLPQQPPLQYLPAMRSYPLQQESNTAMFPKKKRSFLSSEDYRDRPNTSRYFGGRRNDRDRRNDYRRNDRRDDRRSSYNDRDRYRRTSPLPSGRGYGFETRCESSLEQNYEKKRRLDAEEENAILRKRLEDAEPLSQRFCPHGDSDSSGDGGGAPIFSYKKKDKKKKKKRRGSSDSSSSSSRDIKRSKYSDDDEEFEKYEFLHSLSLIQPKIFSQTAPEKTKTRPPDYENRRKIRKTKLTLDAKKLKADVEYLFPPKEPSEKVPGVFRLEEAPYDIVNGPSTSIKEEIDWERLPFEDFIAMDITKQNIFSQSSASKKILVYNSRLRHATSTKEKIDCYLNIVNLEDERVEESRKTGRLTGKFDTNSVKLTMINEAIRSCGESVDLRLLEIDILTKTTGEQSDEVKKAWENCMNRFPNDLKMWRRRLTYYRNKRSIFNASSYIKDAILPCLNKLGGILNGSFKSHSKQEGTEEFIIDVIVAAATFYIELGSTSKAIGILQALVEFYFLAPKQVKENFDFKKKLNAFECYWQTPIAKAGHTGALGWYKVITNGSYTKYDFPENFLLNAKAEQQEFEGLCKLVFDANAVYCKNDRIHSDCERLSKVEQYRTEHFWEPLYNSETKQVFFKQQYNSFSDIKPYLMQLPKKIVEQTVFKILTKLGAVFPNVKDYSQETIFRRCHVKLVDEDFKMKYNGMRKFVDNILNLISGAEEGTFLYATVARFMTSKAFLLDNNPPGTFHEATKQFLNDDKRINKSLVRKLNEPEKHIVNSYFTELTNEIFLHYEKDVQNPLAANEEDLLPTIKNIFDSDIKAPQLLAYIRYCVMLCRNLPYYADDAAELNLLTKLKLLMKISFPTEKEINYESKEIQQKAIKRWENIKLHENEFNLPHASKWIGDINSYALELFSTLCYEIEIEPSAKIDAFQKFYPKNILERNEDLTEMYFKTWNRHLNHYYEEKTLFMTELKRFIDIFPRNDTLTLMYVANLQQNEIETRGFFLLNRHEDDVVKVLRCAIQLATEFENIAHQRLISTRKTNNRYFLEILKESAELSLTNLIPESFLWRSVLFFVKHTKKTDFYSTFLVANDQCPWSKILLTYAASLSTTRDFVEKIEEHARKAGITLLTSLDDLEELVGPV</sequence>
<name>A0AC35G1P7_9BILA</name>
<dbReference type="Proteomes" id="UP000887580">
    <property type="component" value="Unplaced"/>
</dbReference>
<proteinExistence type="predicted"/>